<keyword evidence="3" id="KW-1185">Reference proteome</keyword>
<proteinExistence type="predicted"/>
<dbReference type="AlphaFoldDB" id="A0A9N9IIZ7"/>
<organism evidence="2 3">
    <name type="scientific">Funneliformis caledonium</name>
    <dbReference type="NCBI Taxonomy" id="1117310"/>
    <lineage>
        <taxon>Eukaryota</taxon>
        <taxon>Fungi</taxon>
        <taxon>Fungi incertae sedis</taxon>
        <taxon>Mucoromycota</taxon>
        <taxon>Glomeromycotina</taxon>
        <taxon>Glomeromycetes</taxon>
        <taxon>Glomerales</taxon>
        <taxon>Glomeraceae</taxon>
        <taxon>Funneliformis</taxon>
    </lineage>
</organism>
<feature type="non-terminal residue" evidence="2">
    <location>
        <position position="1"/>
    </location>
</feature>
<feature type="non-terminal residue" evidence="2">
    <location>
        <position position="478"/>
    </location>
</feature>
<gene>
    <name evidence="2" type="ORF">FCALED_LOCUS15412</name>
</gene>
<evidence type="ECO:0000313" key="3">
    <source>
        <dbReference type="Proteomes" id="UP000789570"/>
    </source>
</evidence>
<dbReference type="Proteomes" id="UP000789570">
    <property type="component" value="Unassembled WGS sequence"/>
</dbReference>
<sequence>LKRSLQNKLELGNFLIRKYFEMSYMSEVERSKLKYPDYWDREPDTWGSIKDWDFYLLKKLDSSQKSDSKFWEKKEQISSLLLEADVVELELEIAKKRGRYDVHQIARRGYKTYSDIEFGPEEREQKRIRDDCVDTTPYINNSRSTTSAIPASEAKQNHTSENNKDLDEMLKFDLKRIEKQLQSSLTIEYQFDVIKKAKNESLTYKDVTEILALSSVMLLCPSCPYPIFTNREWKEITRANPYTIKEPPLPPEISSSLHNTASRYLYGEDVFMDRGESELGKKVALMFNNLYACIPEIAPSKLSEEEHIDMFVYPITRSLFRGPEKEYELRLNRAVQAQKKTDLSCVVDDITILNSEFKPLGCYPRQRYEEKLKAQLRGRKSINQQLQKKDGPGESAIFTNLGNLMESYFMDLKYDGIYRSWHFLTTRLVVDKTTIPQCDFAISHMIALEEQVSKISENYKYREHQSSQTMLPIQKSFM</sequence>
<evidence type="ECO:0000256" key="1">
    <source>
        <dbReference type="SAM" id="MobiDB-lite"/>
    </source>
</evidence>
<reference evidence="2" key="1">
    <citation type="submission" date="2021-06" db="EMBL/GenBank/DDBJ databases">
        <authorList>
            <person name="Kallberg Y."/>
            <person name="Tangrot J."/>
            <person name="Rosling A."/>
        </authorList>
    </citation>
    <scope>NUCLEOTIDE SEQUENCE</scope>
    <source>
        <strain evidence="2">UK204</strain>
    </source>
</reference>
<comment type="caution">
    <text evidence="2">The sequence shown here is derived from an EMBL/GenBank/DDBJ whole genome shotgun (WGS) entry which is preliminary data.</text>
</comment>
<feature type="region of interest" description="Disordered" evidence="1">
    <location>
        <begin position="143"/>
        <end position="163"/>
    </location>
</feature>
<accession>A0A9N9IIZ7</accession>
<evidence type="ECO:0000313" key="2">
    <source>
        <dbReference type="EMBL" id="CAG8737662.1"/>
    </source>
</evidence>
<name>A0A9N9IIZ7_9GLOM</name>
<dbReference type="OrthoDB" id="2440309at2759"/>
<dbReference type="EMBL" id="CAJVPQ010013945">
    <property type="protein sequence ID" value="CAG8737662.1"/>
    <property type="molecule type" value="Genomic_DNA"/>
</dbReference>
<protein>
    <submittedName>
        <fullName evidence="2">1845_t:CDS:1</fullName>
    </submittedName>
</protein>